<dbReference type="CDD" id="cd06173">
    <property type="entry name" value="MFS_MefA_like"/>
    <property type="match status" value="1"/>
</dbReference>
<evidence type="ECO:0000313" key="8">
    <source>
        <dbReference type="EMBL" id="HJB07903.1"/>
    </source>
</evidence>
<dbReference type="AlphaFoldDB" id="A0A9D2L8E8"/>
<dbReference type="GO" id="GO:0022857">
    <property type="term" value="F:transmembrane transporter activity"/>
    <property type="evidence" value="ECO:0007669"/>
    <property type="project" value="InterPro"/>
</dbReference>
<keyword evidence="4 7" id="KW-0812">Transmembrane</keyword>
<evidence type="ECO:0000256" key="5">
    <source>
        <dbReference type="ARBA" id="ARBA00022989"/>
    </source>
</evidence>
<feature type="transmembrane region" description="Helical" evidence="7">
    <location>
        <begin position="318"/>
        <end position="341"/>
    </location>
</feature>
<dbReference type="PANTHER" id="PTHR43266">
    <property type="entry name" value="MACROLIDE-EFFLUX PROTEIN"/>
    <property type="match status" value="1"/>
</dbReference>
<evidence type="ECO:0000256" key="3">
    <source>
        <dbReference type="ARBA" id="ARBA00022475"/>
    </source>
</evidence>
<dbReference type="PANTHER" id="PTHR43266:SF10">
    <property type="entry name" value="BACILYSIN EXPORTER BACE-RELATED"/>
    <property type="match status" value="1"/>
</dbReference>
<feature type="transmembrane region" description="Helical" evidence="7">
    <location>
        <begin position="77"/>
        <end position="100"/>
    </location>
</feature>
<gene>
    <name evidence="8" type="ORF">H9716_08580</name>
</gene>
<feature type="transmembrane region" description="Helical" evidence="7">
    <location>
        <begin position="384"/>
        <end position="402"/>
    </location>
</feature>
<feature type="transmembrane region" description="Helical" evidence="7">
    <location>
        <begin position="262"/>
        <end position="287"/>
    </location>
</feature>
<proteinExistence type="predicted"/>
<reference evidence="8" key="1">
    <citation type="journal article" date="2021" name="PeerJ">
        <title>Extensive microbial diversity within the chicken gut microbiome revealed by metagenomics and culture.</title>
        <authorList>
            <person name="Gilroy R."/>
            <person name="Ravi A."/>
            <person name="Getino M."/>
            <person name="Pursley I."/>
            <person name="Horton D.L."/>
            <person name="Alikhan N.F."/>
            <person name="Baker D."/>
            <person name="Gharbi K."/>
            <person name="Hall N."/>
            <person name="Watson M."/>
            <person name="Adriaenssens E.M."/>
            <person name="Foster-Nyarko E."/>
            <person name="Jarju S."/>
            <person name="Secka A."/>
            <person name="Antonio M."/>
            <person name="Oren A."/>
            <person name="Chaudhuri R.R."/>
            <person name="La Ragione R."/>
            <person name="Hildebrand F."/>
            <person name="Pallen M.J."/>
        </authorList>
    </citation>
    <scope>NUCLEOTIDE SEQUENCE</scope>
    <source>
        <strain evidence="8">CHK188-4685</strain>
    </source>
</reference>
<dbReference type="EMBL" id="DWYS01000101">
    <property type="protein sequence ID" value="HJB07903.1"/>
    <property type="molecule type" value="Genomic_DNA"/>
</dbReference>
<protein>
    <submittedName>
        <fullName evidence="8">MFS transporter</fullName>
    </submittedName>
</protein>
<feature type="transmembrane region" description="Helical" evidence="7">
    <location>
        <begin position="232"/>
        <end position="250"/>
    </location>
</feature>
<feature type="transmembrane region" description="Helical" evidence="7">
    <location>
        <begin position="176"/>
        <end position="195"/>
    </location>
</feature>
<accession>A0A9D2L8E8</accession>
<comment type="subcellular location">
    <subcellularLocation>
        <location evidence="1">Cell membrane</location>
        <topology evidence="1">Multi-pass membrane protein</topology>
    </subcellularLocation>
</comment>
<keyword evidence="6 7" id="KW-0472">Membrane</keyword>
<dbReference type="Pfam" id="PF07690">
    <property type="entry name" value="MFS_1"/>
    <property type="match status" value="1"/>
</dbReference>
<keyword evidence="5 7" id="KW-1133">Transmembrane helix</keyword>
<reference evidence="8" key="2">
    <citation type="submission" date="2021-04" db="EMBL/GenBank/DDBJ databases">
        <authorList>
            <person name="Gilroy R."/>
        </authorList>
    </citation>
    <scope>NUCLEOTIDE SEQUENCE</scope>
    <source>
        <strain evidence="8">CHK188-4685</strain>
    </source>
</reference>
<name>A0A9D2L8E8_9FIRM</name>
<feature type="transmembrane region" description="Helical" evidence="7">
    <location>
        <begin position="294"/>
        <end position="312"/>
    </location>
</feature>
<feature type="transmembrane region" description="Helical" evidence="7">
    <location>
        <begin position="353"/>
        <end position="372"/>
    </location>
</feature>
<comment type="caution">
    <text evidence="8">The sequence shown here is derived from an EMBL/GenBank/DDBJ whole genome shotgun (WGS) entry which is preliminary data.</text>
</comment>
<evidence type="ECO:0000256" key="2">
    <source>
        <dbReference type="ARBA" id="ARBA00022448"/>
    </source>
</evidence>
<keyword evidence="3" id="KW-1003">Cell membrane</keyword>
<dbReference type="Proteomes" id="UP000886804">
    <property type="component" value="Unassembled WGS sequence"/>
</dbReference>
<organism evidence="8 9">
    <name type="scientific">Candidatus Enterocloster faecavium</name>
    <dbReference type="NCBI Taxonomy" id="2838560"/>
    <lineage>
        <taxon>Bacteria</taxon>
        <taxon>Bacillati</taxon>
        <taxon>Bacillota</taxon>
        <taxon>Clostridia</taxon>
        <taxon>Lachnospirales</taxon>
        <taxon>Lachnospiraceae</taxon>
        <taxon>Enterocloster</taxon>
    </lineage>
</organism>
<dbReference type="InterPro" id="IPR036259">
    <property type="entry name" value="MFS_trans_sf"/>
</dbReference>
<evidence type="ECO:0000313" key="9">
    <source>
        <dbReference type="Proteomes" id="UP000886804"/>
    </source>
</evidence>
<evidence type="ECO:0000256" key="1">
    <source>
        <dbReference type="ARBA" id="ARBA00004651"/>
    </source>
</evidence>
<keyword evidence="2" id="KW-0813">Transport</keyword>
<feature type="transmembrane region" description="Helical" evidence="7">
    <location>
        <begin position="12"/>
        <end position="39"/>
    </location>
</feature>
<dbReference type="InterPro" id="IPR011701">
    <property type="entry name" value="MFS"/>
</dbReference>
<evidence type="ECO:0000256" key="7">
    <source>
        <dbReference type="SAM" id="Phobius"/>
    </source>
</evidence>
<feature type="transmembrane region" description="Helical" evidence="7">
    <location>
        <begin position="45"/>
        <end position="70"/>
    </location>
</feature>
<evidence type="ECO:0000256" key="6">
    <source>
        <dbReference type="ARBA" id="ARBA00023136"/>
    </source>
</evidence>
<sequence>MDDKQCADWRRRVLLFLTSQCITLFGSTLVQMALVWYAAMETASGGWVAAFSVCAYLPQFLISFLGGVWADRSPRKALIMGADLLIALATLAMVLAIPHISPGTPLLFGLLGMSVIRSLGAGVQTPAVNAVIPQLVPEEHLMRCNGLNAAMQSMVNFAAPAAAGAVFAVSSLRTTLMIDLVTAVMGNLLLACLTLPGQRNMGRRTIGEKKDFRLEMKKGIKYTFSDRLLRKLLLLYGILTFCCVPAGYLSGLFVRREFGGTYWYLTAAEVVGFAGMTAGGIVMGVWGGLKRRELTFAAGLFAFGLLGAGMGLSGNFALYLGLMFCYGIALTMAQTALTTMVQEQAEPSMQGRVFGLMGTMYAGFLPLGMAVFGPLADVISLRRLMVGAGLALVAIAAAAGFFRKIRPTSQSGGA</sequence>
<dbReference type="SUPFAM" id="SSF103473">
    <property type="entry name" value="MFS general substrate transporter"/>
    <property type="match status" value="1"/>
</dbReference>
<evidence type="ECO:0000256" key="4">
    <source>
        <dbReference type="ARBA" id="ARBA00022692"/>
    </source>
</evidence>
<dbReference type="GO" id="GO:0005886">
    <property type="term" value="C:plasma membrane"/>
    <property type="evidence" value="ECO:0007669"/>
    <property type="project" value="UniProtKB-SubCell"/>
</dbReference>
<dbReference type="Gene3D" id="1.20.1250.20">
    <property type="entry name" value="MFS general substrate transporter like domains"/>
    <property type="match status" value="1"/>
</dbReference>